<proteinExistence type="predicted"/>
<evidence type="ECO:0000256" key="1">
    <source>
        <dbReference type="SAM" id="MobiDB-lite"/>
    </source>
</evidence>
<keyword evidence="3" id="KW-1185">Reference proteome</keyword>
<sequence>MAMVFPFIDFSTPHENNKIKSIRLPSALNPPVVSVCLGFDDVQETPVLNSLGGGPMETATRASCSSLGSATSASTSPAVVRSTGLP</sequence>
<feature type="compositionally biased region" description="Low complexity" evidence="1">
    <location>
        <begin position="62"/>
        <end position="86"/>
    </location>
</feature>
<protein>
    <submittedName>
        <fullName evidence="2">Uncharacterized protein</fullName>
    </submittedName>
</protein>
<gene>
    <name evidence="2" type="ORF">C2845_PM13G26180</name>
</gene>
<name>A0A3L6RKS9_PANMI</name>
<evidence type="ECO:0000313" key="2">
    <source>
        <dbReference type="EMBL" id="RLN04688.1"/>
    </source>
</evidence>
<dbReference type="EMBL" id="PQIB02000008">
    <property type="protein sequence ID" value="RLN04688.1"/>
    <property type="molecule type" value="Genomic_DNA"/>
</dbReference>
<evidence type="ECO:0000313" key="3">
    <source>
        <dbReference type="Proteomes" id="UP000275267"/>
    </source>
</evidence>
<reference evidence="3" key="1">
    <citation type="journal article" date="2019" name="Nat. Commun.">
        <title>The genome of broomcorn millet.</title>
        <authorList>
            <person name="Zou C."/>
            <person name="Miki D."/>
            <person name="Li D."/>
            <person name="Tang Q."/>
            <person name="Xiao L."/>
            <person name="Rajput S."/>
            <person name="Deng P."/>
            <person name="Jia W."/>
            <person name="Huang R."/>
            <person name="Zhang M."/>
            <person name="Sun Y."/>
            <person name="Hu J."/>
            <person name="Fu X."/>
            <person name="Schnable P.S."/>
            <person name="Li F."/>
            <person name="Zhang H."/>
            <person name="Feng B."/>
            <person name="Zhu X."/>
            <person name="Liu R."/>
            <person name="Schnable J.C."/>
            <person name="Zhu J.-K."/>
            <person name="Zhang H."/>
        </authorList>
    </citation>
    <scope>NUCLEOTIDE SEQUENCE [LARGE SCALE GENOMIC DNA]</scope>
</reference>
<organism evidence="2 3">
    <name type="scientific">Panicum miliaceum</name>
    <name type="common">Proso millet</name>
    <name type="synonym">Broomcorn millet</name>
    <dbReference type="NCBI Taxonomy" id="4540"/>
    <lineage>
        <taxon>Eukaryota</taxon>
        <taxon>Viridiplantae</taxon>
        <taxon>Streptophyta</taxon>
        <taxon>Embryophyta</taxon>
        <taxon>Tracheophyta</taxon>
        <taxon>Spermatophyta</taxon>
        <taxon>Magnoliopsida</taxon>
        <taxon>Liliopsida</taxon>
        <taxon>Poales</taxon>
        <taxon>Poaceae</taxon>
        <taxon>PACMAD clade</taxon>
        <taxon>Panicoideae</taxon>
        <taxon>Panicodae</taxon>
        <taxon>Paniceae</taxon>
        <taxon>Panicinae</taxon>
        <taxon>Panicum</taxon>
        <taxon>Panicum sect. Panicum</taxon>
    </lineage>
</organism>
<dbReference type="AlphaFoldDB" id="A0A3L6RKS9"/>
<feature type="region of interest" description="Disordered" evidence="1">
    <location>
        <begin position="61"/>
        <end position="86"/>
    </location>
</feature>
<dbReference type="Proteomes" id="UP000275267">
    <property type="component" value="Unassembled WGS sequence"/>
</dbReference>
<accession>A0A3L6RKS9</accession>
<comment type="caution">
    <text evidence="2">The sequence shown here is derived from an EMBL/GenBank/DDBJ whole genome shotgun (WGS) entry which is preliminary data.</text>
</comment>